<dbReference type="InterPro" id="IPR037185">
    <property type="entry name" value="EmrE-like"/>
</dbReference>
<dbReference type="SUPFAM" id="SSF103481">
    <property type="entry name" value="Multidrug resistance efflux transporter EmrE"/>
    <property type="match status" value="2"/>
</dbReference>
<dbReference type="InterPro" id="IPR050638">
    <property type="entry name" value="AA-Vitamin_Transporters"/>
</dbReference>
<reference evidence="8 9" key="1">
    <citation type="submission" date="2023-08" db="EMBL/GenBank/DDBJ databases">
        <authorList>
            <person name="Roldan D.M."/>
            <person name="Menes R.J."/>
        </authorList>
    </citation>
    <scope>NUCLEOTIDE SEQUENCE [LARGE SCALE GENOMIC DNA]</scope>
    <source>
        <strain evidence="8 9">CCM 2812</strain>
    </source>
</reference>
<evidence type="ECO:0000313" key="8">
    <source>
        <dbReference type="EMBL" id="MDP4302626.1"/>
    </source>
</evidence>
<evidence type="ECO:0000256" key="2">
    <source>
        <dbReference type="ARBA" id="ARBA00007362"/>
    </source>
</evidence>
<gene>
    <name evidence="8" type="ORF">Q8X39_18460</name>
</gene>
<dbReference type="PANTHER" id="PTHR32322:SF2">
    <property type="entry name" value="EAMA DOMAIN-CONTAINING PROTEIN"/>
    <property type="match status" value="1"/>
</dbReference>
<feature type="transmembrane region" description="Helical" evidence="6">
    <location>
        <begin position="200"/>
        <end position="219"/>
    </location>
</feature>
<evidence type="ECO:0000256" key="6">
    <source>
        <dbReference type="SAM" id="Phobius"/>
    </source>
</evidence>
<proteinExistence type="inferred from homology"/>
<feature type="domain" description="EamA" evidence="7">
    <location>
        <begin position="200"/>
        <end position="312"/>
    </location>
</feature>
<feature type="transmembrane region" description="Helical" evidence="6">
    <location>
        <begin position="128"/>
        <end position="145"/>
    </location>
</feature>
<evidence type="ECO:0000256" key="1">
    <source>
        <dbReference type="ARBA" id="ARBA00004141"/>
    </source>
</evidence>
<feature type="transmembrane region" description="Helical" evidence="6">
    <location>
        <begin position="270"/>
        <end position="289"/>
    </location>
</feature>
<comment type="similarity">
    <text evidence="2">Belongs to the EamA transporter family.</text>
</comment>
<feature type="transmembrane region" description="Helical" evidence="6">
    <location>
        <begin position="34"/>
        <end position="52"/>
    </location>
</feature>
<evidence type="ECO:0000256" key="4">
    <source>
        <dbReference type="ARBA" id="ARBA00022989"/>
    </source>
</evidence>
<evidence type="ECO:0000256" key="3">
    <source>
        <dbReference type="ARBA" id="ARBA00022692"/>
    </source>
</evidence>
<feature type="transmembrane region" description="Helical" evidence="6">
    <location>
        <begin position="239"/>
        <end position="258"/>
    </location>
</feature>
<keyword evidence="5 6" id="KW-0472">Membrane</keyword>
<organism evidence="8 9">
    <name type="scientific">Leptothrix discophora</name>
    <dbReference type="NCBI Taxonomy" id="89"/>
    <lineage>
        <taxon>Bacteria</taxon>
        <taxon>Pseudomonadati</taxon>
        <taxon>Pseudomonadota</taxon>
        <taxon>Betaproteobacteria</taxon>
        <taxon>Burkholderiales</taxon>
        <taxon>Sphaerotilaceae</taxon>
        <taxon>Leptothrix</taxon>
    </lineage>
</organism>
<feature type="transmembrane region" description="Helical" evidence="6">
    <location>
        <begin position="98"/>
        <end position="119"/>
    </location>
</feature>
<name>A0ABT9G825_LEPDI</name>
<feature type="transmembrane region" description="Helical" evidence="6">
    <location>
        <begin position="160"/>
        <end position="179"/>
    </location>
</feature>
<dbReference type="Proteomes" id="UP001235760">
    <property type="component" value="Unassembled WGS sequence"/>
</dbReference>
<keyword evidence="4 6" id="KW-1133">Transmembrane helix</keyword>
<evidence type="ECO:0000256" key="5">
    <source>
        <dbReference type="ARBA" id="ARBA00023136"/>
    </source>
</evidence>
<accession>A0ABT9G825</accession>
<evidence type="ECO:0000259" key="7">
    <source>
        <dbReference type="Pfam" id="PF00892"/>
    </source>
</evidence>
<evidence type="ECO:0000313" key="9">
    <source>
        <dbReference type="Proteomes" id="UP001235760"/>
    </source>
</evidence>
<keyword evidence="3 6" id="KW-0812">Transmembrane</keyword>
<dbReference type="Gene3D" id="1.10.3730.20">
    <property type="match status" value="1"/>
</dbReference>
<protein>
    <submittedName>
        <fullName evidence="8">DMT family transporter</fullName>
    </submittedName>
</protein>
<dbReference type="InterPro" id="IPR000620">
    <property type="entry name" value="EamA_dom"/>
</dbReference>
<feature type="transmembrane region" description="Helical" evidence="6">
    <location>
        <begin position="72"/>
        <end position="92"/>
    </location>
</feature>
<dbReference type="Pfam" id="PF00892">
    <property type="entry name" value="EamA"/>
    <property type="match status" value="2"/>
</dbReference>
<feature type="transmembrane region" description="Helical" evidence="6">
    <location>
        <begin position="295"/>
        <end position="313"/>
    </location>
</feature>
<sequence>MKLTPRLTLMLTVPPLLWAGNAIAGRLTVPLVPPLLLNLLRWATVAIVLLVIGRRAIATAQGRADIRARWRYLALVGLLGVGAYNALQYLALTTSTPINVTLIASSMPLWMLLVGFVFFHEQPQARQVVGASLSLAGVATVLSRGDWSKLAQIHFVQGDLFMLAAAACWAGYSWLLVRPPASMQPANRPRVIGADGQPRTWNWAEYLLVQTLFGLVWSATSAGVEATLTDRVPQWTPAVAVALAYITIGPSLLAYKFWGEAVAQAGPTTAGIFTNLTPLFAALMSTAMLGDAPQAYHGAAFALIVAGIAVSSLRRGG</sequence>
<feature type="domain" description="EamA" evidence="7">
    <location>
        <begin position="10"/>
        <end position="142"/>
    </location>
</feature>
<comment type="subcellular location">
    <subcellularLocation>
        <location evidence="1">Membrane</location>
        <topology evidence="1">Multi-pass membrane protein</topology>
    </subcellularLocation>
</comment>
<comment type="caution">
    <text evidence="8">The sequence shown here is derived from an EMBL/GenBank/DDBJ whole genome shotgun (WGS) entry which is preliminary data.</text>
</comment>
<keyword evidence="9" id="KW-1185">Reference proteome</keyword>
<dbReference type="RefSeq" id="WP_305751167.1">
    <property type="nucleotide sequence ID" value="NZ_JAUZEE010000013.1"/>
</dbReference>
<dbReference type="PANTHER" id="PTHR32322">
    <property type="entry name" value="INNER MEMBRANE TRANSPORTER"/>
    <property type="match status" value="1"/>
</dbReference>
<dbReference type="EMBL" id="JAUZEE010000013">
    <property type="protein sequence ID" value="MDP4302626.1"/>
    <property type="molecule type" value="Genomic_DNA"/>
</dbReference>